<name>A0A1H3PS13_9PROT</name>
<evidence type="ECO:0000256" key="3">
    <source>
        <dbReference type="ARBA" id="ARBA00004742"/>
    </source>
</evidence>
<accession>A0A1H3PS13</accession>
<evidence type="ECO:0000256" key="8">
    <source>
        <dbReference type="ARBA" id="ARBA00022432"/>
    </source>
</evidence>
<feature type="binding site" evidence="15">
    <location>
        <position position="53"/>
    </location>
    <ligand>
        <name>Mg(2+)</name>
        <dbReference type="ChEBI" id="CHEBI:18420"/>
        <label>2</label>
    </ligand>
</feature>
<comment type="cofactor">
    <cofactor evidence="2 15">
        <name>Mg(2+)</name>
        <dbReference type="ChEBI" id="CHEBI:18420"/>
    </cofactor>
</comment>
<feature type="binding site" description="in other chain" evidence="15">
    <location>
        <position position="18"/>
    </location>
    <ligand>
        <name>beta-D-fructose 1,6-bisphosphate</name>
        <dbReference type="ChEBI" id="CHEBI:32966"/>
        <note>ligand shared between dimeric partners</note>
    </ligand>
</feature>
<feature type="binding site" evidence="15">
    <location>
        <position position="246"/>
    </location>
    <ligand>
        <name>Mg(2+)</name>
        <dbReference type="ChEBI" id="CHEBI:18420"/>
        <label>2</label>
    </ligand>
</feature>
<feature type="binding site" evidence="15">
    <location>
        <position position="138"/>
    </location>
    <ligand>
        <name>Mg(2+)</name>
        <dbReference type="ChEBI" id="CHEBI:18420"/>
        <label>2</label>
    </ligand>
</feature>
<proteinExistence type="inferred from homology"/>
<feature type="active site" description="Proton acceptor; for FBP phosphatase activity" evidence="15">
    <location>
        <position position="11"/>
    </location>
</feature>
<feature type="binding site" description="in other chain" evidence="15">
    <location>
        <position position="139"/>
    </location>
    <ligand>
        <name>beta-D-fructose 1,6-bisphosphate</name>
        <dbReference type="ChEBI" id="CHEBI:32966"/>
        <note>ligand shared between dimeric partners</note>
    </ligand>
</feature>
<dbReference type="GO" id="GO:0000287">
    <property type="term" value="F:magnesium ion binding"/>
    <property type="evidence" value="ECO:0007669"/>
    <property type="project" value="UniProtKB-UniRule"/>
</dbReference>
<dbReference type="PANTHER" id="PTHR38341:SF1">
    <property type="entry name" value="FRUCTOSE-1,6-BISPHOSPHATE ALDOLASE_PHOSPHATASE"/>
    <property type="match status" value="1"/>
</dbReference>
<keyword evidence="14 15" id="KW-0119">Carbohydrate metabolism</keyword>
<feature type="binding site" evidence="15">
    <location>
        <position position="95"/>
    </location>
    <ligand>
        <name>Mg(2+)</name>
        <dbReference type="ChEBI" id="CHEBI:18420"/>
        <label>1</label>
    </ligand>
</feature>
<dbReference type="InterPro" id="IPR036076">
    <property type="entry name" value="FBPase_V_sf"/>
</dbReference>
<keyword evidence="8 15" id="KW-0312">Gluconeogenesis</keyword>
<dbReference type="PANTHER" id="PTHR38341">
    <property type="entry name" value="FRUCTOSE-1,6-BISPHOSPHATE ALDOLASE/PHOSPHATASE"/>
    <property type="match status" value="1"/>
</dbReference>
<evidence type="ECO:0000256" key="12">
    <source>
        <dbReference type="ARBA" id="ARBA00023239"/>
    </source>
</evidence>
<dbReference type="Proteomes" id="UP000198640">
    <property type="component" value="Unassembled WGS sequence"/>
</dbReference>
<evidence type="ECO:0000313" key="17">
    <source>
        <dbReference type="Proteomes" id="UP000198640"/>
    </source>
</evidence>
<dbReference type="UniPathway" id="UPA00138"/>
<evidence type="ECO:0000256" key="13">
    <source>
        <dbReference type="ARBA" id="ARBA00023270"/>
    </source>
</evidence>
<feature type="binding site" description="in other chain" evidence="15">
    <location>
        <position position="362"/>
    </location>
    <ligand>
        <name>beta-D-fructose 1,6-bisphosphate</name>
        <dbReference type="ChEBI" id="CHEBI:32966"/>
        <note>ligand shared between dimeric partners</note>
    </ligand>
</feature>
<comment type="domain">
    <text evidence="15">Consists of a single catalytic domain, but remodels its active-site architecture via a large structural change to exhibit dual activities.</text>
</comment>
<comment type="function">
    <text evidence="15">Catalyzes two subsequent steps in gluconeogenesis: the aldol condensation of dihydroxyacetone phosphate (DHAP) and glyceraldehyde-3-phosphate (GA3P) to fructose-1,6-bisphosphate (FBP), and the dephosphorylation of FBP to fructose-6-phosphate (F6P).</text>
</comment>
<evidence type="ECO:0000256" key="15">
    <source>
        <dbReference type="HAMAP-Rule" id="MF_02067"/>
    </source>
</evidence>
<comment type="pathway">
    <text evidence="3 15">Carbohydrate biosynthesis; gluconeogenesis.</text>
</comment>
<feature type="active site" description="Proton donor/acceptor; for FBP aldolase activity" evidence="15">
    <location>
        <position position="241"/>
    </location>
</feature>
<feature type="binding site" evidence="15">
    <location>
        <position position="245"/>
    </location>
    <ligand>
        <name>Mg(2+)</name>
        <dbReference type="ChEBI" id="CHEBI:18420"/>
        <label>3</label>
    </ligand>
</feature>
<feature type="active site" description="Schiff-base intermediate with DHAP; for FBP aldolase activity" evidence="15">
    <location>
        <position position="244"/>
    </location>
</feature>
<dbReference type="InterPro" id="IPR002803">
    <property type="entry name" value="FBPase_V"/>
</dbReference>
<feature type="binding site" evidence="15">
    <location>
        <position position="246"/>
    </location>
    <ligand>
        <name>Mg(2+)</name>
        <dbReference type="ChEBI" id="CHEBI:18420"/>
        <label>3</label>
    </ligand>
</feature>
<feature type="binding site" description="in other chain" evidence="15">
    <location>
        <position position="279"/>
    </location>
    <ligand>
        <name>beta-D-fructose 1,6-bisphosphate</name>
        <dbReference type="ChEBI" id="CHEBI:32966"/>
        <note>ligand shared between dimeric partners</note>
    </ligand>
</feature>
<feature type="binding site" evidence="15">
    <location>
        <position position="52"/>
    </location>
    <ligand>
        <name>Mg(2+)</name>
        <dbReference type="ChEBI" id="CHEBI:18420"/>
        <label>1</label>
    </ligand>
</feature>
<keyword evidence="13 15" id="KW-0704">Schiff base</keyword>
<feature type="binding site" description="in other chain" evidence="15">
    <location>
        <begin position="104"/>
        <end position="105"/>
    </location>
    <ligand>
        <name>beta-D-fructose 1,6-bisphosphate</name>
        <dbReference type="ChEBI" id="CHEBI:32966"/>
        <note>ligand shared between dimeric partners</note>
    </ligand>
</feature>
<comment type="catalytic activity">
    <reaction evidence="1 15">
        <text>beta-D-fructose 1,6-bisphosphate + H2O = beta-D-fructose 6-phosphate + phosphate</text>
        <dbReference type="Rhea" id="RHEA:11064"/>
        <dbReference type="ChEBI" id="CHEBI:15377"/>
        <dbReference type="ChEBI" id="CHEBI:32966"/>
        <dbReference type="ChEBI" id="CHEBI:43474"/>
        <dbReference type="ChEBI" id="CHEBI:57634"/>
        <dbReference type="EC" id="3.1.3.11"/>
    </reaction>
</comment>
<dbReference type="GO" id="GO:0006094">
    <property type="term" value="P:gluconeogenesis"/>
    <property type="evidence" value="ECO:0007669"/>
    <property type="project" value="UniProtKB-UniRule"/>
</dbReference>
<sequence>MQITLSAIKADVGSIGGHTRPSEEMLDAVGMLLQKNIDSGLLIDGTVTFTGDDIAIIFSHRHGVNNAKIHVGFAWEAFLAAAKVAEAQGNYGAGQDLLVDAPSGNVRGAGPGVAEIEFELDAKSEYRPAESFMIFAGDKCAPGAFNLPLYLTFTDPMHNGGLLLNPKMHLGWTITIIDMDHKGEADDRIIRLDVPERSWDVAALLQNPDRYAVESIHSRYKPHEQVVSVAATRLHNIAGKYTGKDDPIAIIRNQGIFPAPEEIIEPYATVNQIISGDARGSHNMPQLPVPVNTAVTGPYCHPIISAIGFSMNHEGKFAERYVDFFDNQAWDYARHLSQRRAAEIRRQGFFGIAMAQQTEIAYTGLVNTWKQLDDEFEFRKS</sequence>
<evidence type="ECO:0000256" key="1">
    <source>
        <dbReference type="ARBA" id="ARBA00001273"/>
    </source>
</evidence>
<protein>
    <recommendedName>
        <fullName evidence="7 15">Fructose-1,6-bisphosphate aldolase/phosphatase</fullName>
        <shortName evidence="15">FBP A/P</shortName>
        <shortName evidence="15">FBP aldolase/phosphatase</shortName>
        <ecNumber evidence="6 15">3.1.3.11</ecNumber>
        <ecNumber evidence="15">4.1.2.13</ecNumber>
    </recommendedName>
</protein>
<evidence type="ECO:0000256" key="5">
    <source>
        <dbReference type="ARBA" id="ARBA00011820"/>
    </source>
</evidence>
<feature type="binding site" evidence="15">
    <location>
        <position position="244"/>
    </location>
    <ligand>
        <name>Mg(2+)</name>
        <dbReference type="ChEBI" id="CHEBI:18420"/>
        <label>3</label>
    </ligand>
</feature>
<dbReference type="GO" id="GO:0004332">
    <property type="term" value="F:fructose-bisphosphate aldolase activity"/>
    <property type="evidence" value="ECO:0007669"/>
    <property type="project" value="UniProtKB-UniRule"/>
</dbReference>
<dbReference type="EC" id="4.1.2.13" evidence="15"/>
<dbReference type="PIRSF" id="PIRSF015647">
    <property type="entry name" value="FBPtase_archl"/>
    <property type="match status" value="1"/>
</dbReference>
<feature type="binding site" evidence="15">
    <location>
        <position position="245"/>
    </location>
    <ligand>
        <name>Mg(2+)</name>
        <dbReference type="ChEBI" id="CHEBI:18420"/>
        <label>4</label>
    </ligand>
</feature>
<feature type="binding site" evidence="15">
    <location>
        <position position="279"/>
    </location>
    <ligand>
        <name>dihydroxyacetone phosphate</name>
        <dbReference type="ChEBI" id="CHEBI:57642"/>
    </ligand>
</feature>
<comment type="subunit">
    <text evidence="5 15">Homooctamer; dimer of tetramers.</text>
</comment>
<feature type="binding site" description="in other chain" evidence="15">
    <location>
        <position position="91"/>
    </location>
    <ligand>
        <name>beta-D-fructose 1,6-bisphosphate</name>
        <dbReference type="ChEBI" id="CHEBI:32966"/>
        <note>ligand shared between dimeric partners</note>
    </ligand>
</feature>
<evidence type="ECO:0000313" key="16">
    <source>
        <dbReference type="EMBL" id="SDZ04024.1"/>
    </source>
</evidence>
<feature type="binding site" evidence="15">
    <location>
        <position position="18"/>
    </location>
    <ligand>
        <name>dihydroxyacetone phosphate</name>
        <dbReference type="ChEBI" id="CHEBI:57642"/>
    </ligand>
</feature>
<organism evidence="16 17">
    <name type="scientific">Nitrosomonas halophila</name>
    <dbReference type="NCBI Taxonomy" id="44576"/>
    <lineage>
        <taxon>Bacteria</taxon>
        <taxon>Pseudomonadati</taxon>
        <taxon>Pseudomonadota</taxon>
        <taxon>Betaproteobacteria</taxon>
        <taxon>Nitrosomonadales</taxon>
        <taxon>Nitrosomonadaceae</taxon>
        <taxon>Nitrosomonas</taxon>
    </lineage>
</organism>
<evidence type="ECO:0000256" key="14">
    <source>
        <dbReference type="ARBA" id="ARBA00023277"/>
    </source>
</evidence>
<feature type="binding site" evidence="15">
    <location>
        <position position="52"/>
    </location>
    <ligand>
        <name>Mg(2+)</name>
        <dbReference type="ChEBI" id="CHEBI:18420"/>
        <label>2</label>
    </ligand>
</feature>
<evidence type="ECO:0000256" key="4">
    <source>
        <dbReference type="ARBA" id="ARBA00010693"/>
    </source>
</evidence>
<dbReference type="OrthoDB" id="9763541at2"/>
<dbReference type="GO" id="GO:0042132">
    <property type="term" value="F:fructose 1,6-bisphosphate 1-phosphatase activity"/>
    <property type="evidence" value="ECO:0007669"/>
    <property type="project" value="UniProtKB-UniRule"/>
</dbReference>
<gene>
    <name evidence="15" type="primary">fbp</name>
    <name evidence="16" type="ORF">SAMN05421881_11104</name>
</gene>
<keyword evidence="11 15" id="KW-0460">Magnesium</keyword>
<keyword evidence="17" id="KW-1185">Reference proteome</keyword>
<keyword evidence="9 15" id="KW-0479">Metal-binding</keyword>
<reference evidence="16 17" key="1">
    <citation type="submission" date="2016-10" db="EMBL/GenBank/DDBJ databases">
        <authorList>
            <person name="de Groot N.N."/>
        </authorList>
    </citation>
    <scope>NUCLEOTIDE SEQUENCE [LARGE SCALE GENOMIC DNA]</scope>
    <source>
        <strain evidence="16 17">Nm1</strain>
    </source>
</reference>
<keyword evidence="10 15" id="KW-0378">Hydrolase</keyword>
<comment type="similarity">
    <text evidence="4 15">Belongs to the FBP aldolase/phosphatase family.</text>
</comment>
<dbReference type="Pfam" id="PF01950">
    <property type="entry name" value="FBPase_3"/>
    <property type="match status" value="1"/>
</dbReference>
<evidence type="ECO:0000256" key="6">
    <source>
        <dbReference type="ARBA" id="ARBA00013093"/>
    </source>
</evidence>
<dbReference type="EMBL" id="FNOY01000110">
    <property type="protein sequence ID" value="SDZ04024.1"/>
    <property type="molecule type" value="Genomic_DNA"/>
</dbReference>
<evidence type="ECO:0000256" key="11">
    <source>
        <dbReference type="ARBA" id="ARBA00022842"/>
    </source>
</evidence>
<dbReference type="SUPFAM" id="SSF111249">
    <property type="entry name" value="Sulfolobus fructose-1,6-bisphosphatase-like"/>
    <property type="match status" value="1"/>
</dbReference>
<evidence type="ECO:0000256" key="10">
    <source>
        <dbReference type="ARBA" id="ARBA00022801"/>
    </source>
</evidence>
<evidence type="ECO:0000256" key="9">
    <source>
        <dbReference type="ARBA" id="ARBA00022723"/>
    </source>
</evidence>
<dbReference type="AlphaFoldDB" id="A0A1H3PS13"/>
<evidence type="ECO:0000256" key="2">
    <source>
        <dbReference type="ARBA" id="ARBA00001946"/>
    </source>
</evidence>
<dbReference type="HAMAP" id="MF_02067">
    <property type="entry name" value="FBP_aldolase_phosphatase"/>
    <property type="match status" value="1"/>
</dbReference>
<evidence type="ECO:0000256" key="7">
    <source>
        <dbReference type="ARBA" id="ARBA00018635"/>
    </source>
</evidence>
<dbReference type="STRING" id="44576.SAMN05421881_11104"/>
<comment type="caution">
    <text evidence="15">Lacks conserved residue(s) required for the propagation of feature annotation.</text>
</comment>
<feature type="binding site" evidence="15">
    <location>
        <position position="18"/>
    </location>
    <ligand>
        <name>Mg(2+)</name>
        <dbReference type="ChEBI" id="CHEBI:18420"/>
        <label>1</label>
    </ligand>
</feature>
<feature type="binding site" evidence="15">
    <location>
        <position position="11"/>
    </location>
    <ligand>
        <name>Mg(2+)</name>
        <dbReference type="ChEBI" id="CHEBI:18420"/>
        <label>1</label>
    </ligand>
</feature>
<feature type="binding site" evidence="15">
    <location>
        <position position="139"/>
    </location>
    <ligand>
        <name>dihydroxyacetone phosphate</name>
        <dbReference type="ChEBI" id="CHEBI:57642"/>
    </ligand>
</feature>
<keyword evidence="12 15" id="KW-0456">Lyase</keyword>
<comment type="catalytic activity">
    <reaction evidence="15">
        <text>beta-D-fructose 1,6-bisphosphate = D-glyceraldehyde 3-phosphate + dihydroxyacetone phosphate</text>
        <dbReference type="Rhea" id="RHEA:14729"/>
        <dbReference type="ChEBI" id="CHEBI:32966"/>
        <dbReference type="ChEBI" id="CHEBI:57642"/>
        <dbReference type="ChEBI" id="CHEBI:59776"/>
        <dbReference type="EC" id="4.1.2.13"/>
    </reaction>
</comment>
<dbReference type="EC" id="3.1.3.11" evidence="6 15"/>